<gene>
    <name evidence="1" type="ORF">RND15_45310</name>
</gene>
<dbReference type="EMBL" id="JAVRFD010000037">
    <property type="protein sequence ID" value="MDT0549817.1"/>
    <property type="molecule type" value="Genomic_DNA"/>
</dbReference>
<organism evidence="1 2">
    <name type="scientific">Streptomyces lonegramiae</name>
    <dbReference type="NCBI Taxonomy" id="3075524"/>
    <lineage>
        <taxon>Bacteria</taxon>
        <taxon>Bacillati</taxon>
        <taxon>Actinomycetota</taxon>
        <taxon>Actinomycetes</taxon>
        <taxon>Kitasatosporales</taxon>
        <taxon>Streptomycetaceae</taxon>
        <taxon>Streptomyces</taxon>
    </lineage>
</organism>
<reference evidence="1" key="1">
    <citation type="submission" date="2024-05" db="EMBL/GenBank/DDBJ databases">
        <title>30 novel species of actinomycetes from the DSMZ collection.</title>
        <authorList>
            <person name="Nouioui I."/>
        </authorList>
    </citation>
    <scope>NUCLEOTIDE SEQUENCE</scope>
    <source>
        <strain evidence="1">DSM 41529</strain>
    </source>
</reference>
<name>A0ABU2XV67_9ACTN</name>
<accession>A0ABU2XV67</accession>
<proteinExistence type="predicted"/>
<comment type="caution">
    <text evidence="1">The sequence shown here is derived from an EMBL/GenBank/DDBJ whole genome shotgun (WGS) entry which is preliminary data.</text>
</comment>
<dbReference type="RefSeq" id="WP_311730386.1">
    <property type="nucleotide sequence ID" value="NZ_JAVRFD010000037.1"/>
</dbReference>
<evidence type="ECO:0000313" key="1">
    <source>
        <dbReference type="EMBL" id="MDT0549817.1"/>
    </source>
</evidence>
<protein>
    <submittedName>
        <fullName evidence="1">Uncharacterized protein</fullName>
    </submittedName>
</protein>
<evidence type="ECO:0000313" key="2">
    <source>
        <dbReference type="Proteomes" id="UP001180754"/>
    </source>
</evidence>
<dbReference type="Proteomes" id="UP001180754">
    <property type="component" value="Unassembled WGS sequence"/>
</dbReference>
<sequence length="111" mass="11884">MSPSLIAEVAVPQGVRYGDPVIRDSGLADRFRSVHGSLYQPSEQPGSALGRETGVLEFISVLARHSYGAEGGKGTGRRVPEIVREYLRANLARNVTLDELSAVAELSKYGG</sequence>
<keyword evidence="2" id="KW-1185">Reference proteome</keyword>